<feature type="compositionally biased region" description="Basic and acidic residues" evidence="1">
    <location>
        <begin position="1"/>
        <end position="13"/>
    </location>
</feature>
<dbReference type="RefSeq" id="WP_135250014.1">
    <property type="nucleotide sequence ID" value="NZ_SMLK01000003.1"/>
</dbReference>
<evidence type="ECO:0008006" key="4">
    <source>
        <dbReference type="Google" id="ProtNLM"/>
    </source>
</evidence>
<dbReference type="Proteomes" id="UP000297839">
    <property type="component" value="Unassembled WGS sequence"/>
</dbReference>
<proteinExistence type="predicted"/>
<evidence type="ECO:0000313" key="3">
    <source>
        <dbReference type="Proteomes" id="UP000297839"/>
    </source>
</evidence>
<reference evidence="2 3" key="1">
    <citation type="submission" date="2019-03" db="EMBL/GenBank/DDBJ databases">
        <title>Ramlibacter sp. 18x22-1, whole genome shotgun sequence.</title>
        <authorList>
            <person name="Zhang X."/>
            <person name="Feng G."/>
            <person name="Zhu H."/>
        </authorList>
    </citation>
    <scope>NUCLEOTIDE SEQUENCE [LARGE SCALE GENOMIC DNA]</scope>
    <source>
        <strain evidence="2 3">18x22-1</strain>
    </source>
</reference>
<feature type="region of interest" description="Disordered" evidence="1">
    <location>
        <begin position="60"/>
        <end position="91"/>
    </location>
</feature>
<comment type="caution">
    <text evidence="2">The sequence shown here is derived from an EMBL/GenBank/DDBJ whole genome shotgun (WGS) entry which is preliminary data.</text>
</comment>
<sequence length="260" mass="27864">MGLMDRDNARETRQSPGTDAPFSPPESTAHGWVIAVTAVVCIACLSLKACQWWGAQLPTHGTPSRAAPQRAADGAPGPSIEPPQDLERSKADRGVTVVKCVSASGITLSNGPCEANTKATVVSRYTESRASSEPSSTTASSIYLCRAYNGSAFWAEAHCNQHNALIEQIVPVPGNLPWAQKVQLAEQERARGMAAPVAAAPPQPAAMRHPECLHLDARVAQLDAWAREPLGPAEQDRIRSERQFARDRQFALKCGSSPPR</sequence>
<evidence type="ECO:0000256" key="1">
    <source>
        <dbReference type="SAM" id="MobiDB-lite"/>
    </source>
</evidence>
<evidence type="ECO:0000313" key="2">
    <source>
        <dbReference type="EMBL" id="TFZ01914.1"/>
    </source>
</evidence>
<feature type="region of interest" description="Disordered" evidence="1">
    <location>
        <begin position="1"/>
        <end position="26"/>
    </location>
</feature>
<dbReference type="OrthoDB" id="8905093at2"/>
<accession>A0A4Z0BTW3</accession>
<dbReference type="EMBL" id="SMLK01000003">
    <property type="protein sequence ID" value="TFZ01914.1"/>
    <property type="molecule type" value="Genomic_DNA"/>
</dbReference>
<name>A0A4Z0BTW3_9BURK</name>
<organism evidence="2 3">
    <name type="scientific">Ramlibacter humi</name>
    <dbReference type="NCBI Taxonomy" id="2530451"/>
    <lineage>
        <taxon>Bacteria</taxon>
        <taxon>Pseudomonadati</taxon>
        <taxon>Pseudomonadota</taxon>
        <taxon>Betaproteobacteria</taxon>
        <taxon>Burkholderiales</taxon>
        <taxon>Comamonadaceae</taxon>
        <taxon>Ramlibacter</taxon>
    </lineage>
</organism>
<protein>
    <recommendedName>
        <fullName evidence="4">DUF4124 domain-containing protein</fullName>
    </recommendedName>
</protein>
<keyword evidence="3" id="KW-1185">Reference proteome</keyword>
<gene>
    <name evidence="2" type="ORF">EZ216_12050</name>
</gene>
<dbReference type="AlphaFoldDB" id="A0A4Z0BTW3"/>